<dbReference type="Proteomes" id="UP000198704">
    <property type="component" value="Unassembled WGS sequence"/>
</dbReference>
<dbReference type="Gene3D" id="3.40.50.1820">
    <property type="entry name" value="alpha/beta hydrolase"/>
    <property type="match status" value="1"/>
</dbReference>
<evidence type="ECO:0000256" key="1">
    <source>
        <dbReference type="SAM" id="SignalP"/>
    </source>
</evidence>
<dbReference type="STRING" id="582672.SAMN05216360_110101"/>
<sequence length="250" mass="26398">MRFTRSLTLALTICFPATAAEARASRDHLTVPTSNGGTLVESFGTCAEPTCPVVLILSGSKGFGTPAYDELGWAFRKAGLNAYLVHILSVDDLNAIASASGATARIAYYARRLPDWVSSVREVASYLAAQPHSGRVGVLGVSLGAQTASAASVGRSDIDALVLVDGGFPNSFAQPVRSLPPLLLIWGSADKTFPLSVGRELKQTAERLGRFVSLDVYQGGSHDFFLKAATQSARDAHQSAADFLKARLAQ</sequence>
<dbReference type="GO" id="GO:0016787">
    <property type="term" value="F:hydrolase activity"/>
    <property type="evidence" value="ECO:0007669"/>
    <property type="project" value="UniProtKB-KW"/>
</dbReference>
<feature type="chain" id="PRO_5011524039" evidence="1">
    <location>
        <begin position="20"/>
        <end position="250"/>
    </location>
</feature>
<dbReference type="PANTHER" id="PTHR46623:SF6">
    <property type="entry name" value="ALPHA_BETA-HYDROLASES SUPERFAMILY PROTEIN"/>
    <property type="match status" value="1"/>
</dbReference>
<dbReference type="InterPro" id="IPR029058">
    <property type="entry name" value="AB_hydrolase_fold"/>
</dbReference>
<protein>
    <submittedName>
        <fullName evidence="3">Dienelactone hydrolase</fullName>
    </submittedName>
</protein>
<evidence type="ECO:0000259" key="2">
    <source>
        <dbReference type="Pfam" id="PF01738"/>
    </source>
</evidence>
<dbReference type="AlphaFoldDB" id="A0A1H0DBS1"/>
<evidence type="ECO:0000313" key="4">
    <source>
        <dbReference type="Proteomes" id="UP000198704"/>
    </source>
</evidence>
<reference evidence="4" key="1">
    <citation type="submission" date="2016-10" db="EMBL/GenBank/DDBJ databases">
        <authorList>
            <person name="Varghese N."/>
            <person name="Submissions S."/>
        </authorList>
    </citation>
    <scope>NUCLEOTIDE SEQUENCE [LARGE SCALE GENOMIC DNA]</scope>
    <source>
        <strain evidence="4">BL47</strain>
    </source>
</reference>
<keyword evidence="4" id="KW-1185">Reference proteome</keyword>
<dbReference type="InterPro" id="IPR051049">
    <property type="entry name" value="Dienelactone_hydrolase-like"/>
</dbReference>
<feature type="signal peptide" evidence="1">
    <location>
        <begin position="1"/>
        <end position="19"/>
    </location>
</feature>
<dbReference type="RefSeq" id="WP_091717765.1">
    <property type="nucleotide sequence ID" value="NZ_FNHS01000010.1"/>
</dbReference>
<dbReference type="SUPFAM" id="SSF53474">
    <property type="entry name" value="alpha/beta-Hydrolases"/>
    <property type="match status" value="1"/>
</dbReference>
<dbReference type="InterPro" id="IPR002925">
    <property type="entry name" value="Dienelactn_hydro"/>
</dbReference>
<name>A0A1H0DBS1_9HYPH</name>
<proteinExistence type="predicted"/>
<dbReference type="Pfam" id="PF01738">
    <property type="entry name" value="DLH"/>
    <property type="match status" value="1"/>
</dbReference>
<dbReference type="OrthoDB" id="9771666at2"/>
<accession>A0A1H0DBS1</accession>
<dbReference type="EMBL" id="FNHS01000010">
    <property type="protein sequence ID" value="SDN67585.1"/>
    <property type="molecule type" value="Genomic_DNA"/>
</dbReference>
<keyword evidence="3" id="KW-0378">Hydrolase</keyword>
<keyword evidence="1" id="KW-0732">Signal</keyword>
<organism evidence="3 4">
    <name type="scientific">Methylobacterium phyllostachyos</name>
    <dbReference type="NCBI Taxonomy" id="582672"/>
    <lineage>
        <taxon>Bacteria</taxon>
        <taxon>Pseudomonadati</taxon>
        <taxon>Pseudomonadota</taxon>
        <taxon>Alphaproteobacteria</taxon>
        <taxon>Hyphomicrobiales</taxon>
        <taxon>Methylobacteriaceae</taxon>
        <taxon>Methylobacterium</taxon>
    </lineage>
</organism>
<dbReference type="PANTHER" id="PTHR46623">
    <property type="entry name" value="CARBOXYMETHYLENEBUTENOLIDASE-RELATED"/>
    <property type="match status" value="1"/>
</dbReference>
<gene>
    <name evidence="3" type="ORF">SAMN05216360_110101</name>
</gene>
<feature type="domain" description="Dienelactone hydrolase" evidence="2">
    <location>
        <begin position="122"/>
        <end position="245"/>
    </location>
</feature>
<evidence type="ECO:0000313" key="3">
    <source>
        <dbReference type="EMBL" id="SDN67585.1"/>
    </source>
</evidence>